<evidence type="ECO:0000313" key="2">
    <source>
        <dbReference type="EMBL" id="ORY38400.1"/>
    </source>
</evidence>
<reference evidence="2 3" key="1">
    <citation type="submission" date="2016-07" db="EMBL/GenBank/DDBJ databases">
        <title>Pervasive Adenine N6-methylation of Active Genes in Fungi.</title>
        <authorList>
            <consortium name="DOE Joint Genome Institute"/>
            <person name="Mondo S.J."/>
            <person name="Dannebaum R.O."/>
            <person name="Kuo R.C."/>
            <person name="Labutti K."/>
            <person name="Haridas S."/>
            <person name="Kuo A."/>
            <person name="Salamov A."/>
            <person name="Ahrendt S.R."/>
            <person name="Lipzen A."/>
            <person name="Sullivan W."/>
            <person name="Andreopoulos W.B."/>
            <person name="Clum A."/>
            <person name="Lindquist E."/>
            <person name="Daum C."/>
            <person name="Ramamoorthy G.K."/>
            <person name="Gryganskyi A."/>
            <person name="Culley D."/>
            <person name="Magnuson J.K."/>
            <person name="James T.Y."/>
            <person name="O'Malley M.A."/>
            <person name="Stajich J.E."/>
            <person name="Spatafora J.W."/>
            <person name="Visel A."/>
            <person name="Grigoriev I.V."/>
        </authorList>
    </citation>
    <scope>NUCLEOTIDE SEQUENCE [LARGE SCALE GENOMIC DNA]</scope>
    <source>
        <strain evidence="2 3">JEL800</strain>
    </source>
</reference>
<keyword evidence="3" id="KW-1185">Reference proteome</keyword>
<dbReference type="EMBL" id="MCGO01000044">
    <property type="protein sequence ID" value="ORY38400.1"/>
    <property type="molecule type" value="Genomic_DNA"/>
</dbReference>
<evidence type="ECO:0000313" key="3">
    <source>
        <dbReference type="Proteomes" id="UP000193642"/>
    </source>
</evidence>
<feature type="compositionally biased region" description="Gly residues" evidence="1">
    <location>
        <begin position="16"/>
        <end position="35"/>
    </location>
</feature>
<feature type="region of interest" description="Disordered" evidence="1">
    <location>
        <begin position="63"/>
        <end position="84"/>
    </location>
</feature>
<proteinExistence type="predicted"/>
<comment type="caution">
    <text evidence="2">The sequence shown here is derived from an EMBL/GenBank/DDBJ whole genome shotgun (WGS) entry which is preliminary data.</text>
</comment>
<accession>A0A1Y2BUG3</accession>
<evidence type="ECO:0000256" key="1">
    <source>
        <dbReference type="SAM" id="MobiDB-lite"/>
    </source>
</evidence>
<organism evidence="2 3">
    <name type="scientific">Rhizoclosmatium globosum</name>
    <dbReference type="NCBI Taxonomy" id="329046"/>
    <lineage>
        <taxon>Eukaryota</taxon>
        <taxon>Fungi</taxon>
        <taxon>Fungi incertae sedis</taxon>
        <taxon>Chytridiomycota</taxon>
        <taxon>Chytridiomycota incertae sedis</taxon>
        <taxon>Chytridiomycetes</taxon>
        <taxon>Chytridiales</taxon>
        <taxon>Chytriomycetaceae</taxon>
        <taxon>Rhizoclosmatium</taxon>
    </lineage>
</organism>
<protein>
    <submittedName>
        <fullName evidence="2">Uncharacterized protein</fullName>
    </submittedName>
</protein>
<dbReference type="Proteomes" id="UP000193642">
    <property type="component" value="Unassembled WGS sequence"/>
</dbReference>
<sequence>MIVLAISLGAVNKNDPGGGSSGGNGGVGKDGGSGGNNKLPPAKKWRIVKGRLEYVVVGEVEGRLDEGGIDPTSRQTEDDYPVSQ</sequence>
<dbReference type="AlphaFoldDB" id="A0A1Y2BUG3"/>
<feature type="region of interest" description="Disordered" evidence="1">
    <location>
        <begin position="11"/>
        <end position="42"/>
    </location>
</feature>
<gene>
    <name evidence="2" type="ORF">BCR33DRAFT_720765</name>
</gene>
<name>A0A1Y2BUG3_9FUNG</name>